<dbReference type="InterPro" id="IPR024654">
    <property type="entry name" value="Calcineurin-like_PHP_lpxH"/>
</dbReference>
<dbReference type="EC" id="3.1.4.-" evidence="2"/>
<feature type="domain" description="Calcineurin-like phosphoesterase" evidence="3">
    <location>
        <begin position="1"/>
        <end position="192"/>
    </location>
</feature>
<dbReference type="AlphaFoldDB" id="A0A1V4ICU7"/>
<dbReference type="OrthoDB" id="9800565at2"/>
<dbReference type="Gene3D" id="3.60.21.10">
    <property type="match status" value="1"/>
</dbReference>
<dbReference type="Pfam" id="PF12850">
    <property type="entry name" value="Metallophos_2"/>
    <property type="match status" value="1"/>
</dbReference>
<sequence length="232" mass="26528">MKLAVISDIHANIYALKTVLEKIDEDHVDSIICLGDLVGYGPHPNETIALIRNRNILCIKGNYDTSVVDNAFSFIKDNTFNSFSLPWTVNELRSCNRYYLSNLPDSITLKINGRTLLFVHGSPKSVNEYVYEDSDIFQRVISEFQGDVLFNAHTHLPFIKEWKNKYFINDGSVGKPKIGRPNSTYCIINIENSGKVDVSIKETPYDYDKVVKDMKLQNFPLSLIDTYIYGRE</sequence>
<comment type="caution">
    <text evidence="4">The sequence shown here is derived from an EMBL/GenBank/DDBJ whole genome shotgun (WGS) entry which is preliminary data.</text>
</comment>
<comment type="cofactor">
    <cofactor evidence="2">
        <name>a divalent metal cation</name>
        <dbReference type="ChEBI" id="CHEBI:60240"/>
    </cofactor>
</comment>
<gene>
    <name evidence="4" type="ORF">CLORY_39420</name>
</gene>
<dbReference type="InterPro" id="IPR000979">
    <property type="entry name" value="Phosphodiesterase_MJ0936/Vps29"/>
</dbReference>
<dbReference type="NCBIfam" id="TIGR00040">
    <property type="entry name" value="yfcE"/>
    <property type="match status" value="1"/>
</dbReference>
<dbReference type="GO" id="GO:0046872">
    <property type="term" value="F:metal ion binding"/>
    <property type="evidence" value="ECO:0007669"/>
    <property type="project" value="UniProtKB-KW"/>
</dbReference>
<dbReference type="InterPro" id="IPR050126">
    <property type="entry name" value="Ap4A_hydrolase"/>
</dbReference>
<evidence type="ECO:0000313" key="4">
    <source>
        <dbReference type="EMBL" id="OPJ57766.1"/>
    </source>
</evidence>
<dbReference type="GO" id="GO:0016791">
    <property type="term" value="F:phosphatase activity"/>
    <property type="evidence" value="ECO:0007669"/>
    <property type="project" value="TreeGrafter"/>
</dbReference>
<dbReference type="RefSeq" id="WP_079427699.1">
    <property type="nucleotide sequence ID" value="NZ_MZGV01000073.1"/>
</dbReference>
<dbReference type="Proteomes" id="UP000190080">
    <property type="component" value="Unassembled WGS sequence"/>
</dbReference>
<evidence type="ECO:0000256" key="2">
    <source>
        <dbReference type="RuleBase" id="RU362039"/>
    </source>
</evidence>
<dbReference type="PIRSF" id="PIRSF000883">
    <property type="entry name" value="Pesterase_MJ0912"/>
    <property type="match status" value="1"/>
</dbReference>
<accession>A0A1V4ICU7</accession>
<dbReference type="PANTHER" id="PTHR42850:SF2">
    <property type="entry name" value="BLL5683 PROTEIN"/>
    <property type="match status" value="1"/>
</dbReference>
<comment type="similarity">
    <text evidence="1 2">Belongs to the metallophosphoesterase superfamily. YfcE family.</text>
</comment>
<proteinExistence type="inferred from homology"/>
<dbReference type="STRING" id="1450648.CLORY_39420"/>
<dbReference type="InterPro" id="IPR011152">
    <property type="entry name" value="Pesterase_MJ0912"/>
</dbReference>
<name>A0A1V4ICU7_9CLOT</name>
<dbReference type="InterPro" id="IPR029052">
    <property type="entry name" value="Metallo-depent_PP-like"/>
</dbReference>
<keyword evidence="2" id="KW-0479">Metal-binding</keyword>
<evidence type="ECO:0000256" key="1">
    <source>
        <dbReference type="ARBA" id="ARBA00008950"/>
    </source>
</evidence>
<dbReference type="GO" id="GO:0005737">
    <property type="term" value="C:cytoplasm"/>
    <property type="evidence" value="ECO:0007669"/>
    <property type="project" value="TreeGrafter"/>
</dbReference>
<keyword evidence="5" id="KW-1185">Reference proteome</keyword>
<evidence type="ECO:0000259" key="3">
    <source>
        <dbReference type="Pfam" id="PF12850"/>
    </source>
</evidence>
<dbReference type="EMBL" id="MZGV01000073">
    <property type="protein sequence ID" value="OPJ57766.1"/>
    <property type="molecule type" value="Genomic_DNA"/>
</dbReference>
<dbReference type="PANTHER" id="PTHR42850">
    <property type="entry name" value="METALLOPHOSPHOESTERASE"/>
    <property type="match status" value="1"/>
</dbReference>
<organism evidence="4 5">
    <name type="scientific">Clostridium oryzae</name>
    <dbReference type="NCBI Taxonomy" id="1450648"/>
    <lineage>
        <taxon>Bacteria</taxon>
        <taxon>Bacillati</taxon>
        <taxon>Bacillota</taxon>
        <taxon>Clostridia</taxon>
        <taxon>Eubacteriales</taxon>
        <taxon>Clostridiaceae</taxon>
        <taxon>Clostridium</taxon>
    </lineage>
</organism>
<dbReference type="SUPFAM" id="SSF56300">
    <property type="entry name" value="Metallo-dependent phosphatases"/>
    <property type="match status" value="1"/>
</dbReference>
<protein>
    <recommendedName>
        <fullName evidence="2">Phosphoesterase</fullName>
        <ecNumber evidence="2">3.1.4.-</ecNumber>
    </recommendedName>
</protein>
<evidence type="ECO:0000313" key="5">
    <source>
        <dbReference type="Proteomes" id="UP000190080"/>
    </source>
</evidence>
<reference evidence="4 5" key="1">
    <citation type="submission" date="2017-03" db="EMBL/GenBank/DDBJ databases">
        <title>Genome sequence of Clostridium oryzae DSM 28571.</title>
        <authorList>
            <person name="Poehlein A."/>
            <person name="Daniel R."/>
        </authorList>
    </citation>
    <scope>NUCLEOTIDE SEQUENCE [LARGE SCALE GENOMIC DNA]</scope>
    <source>
        <strain evidence="4 5">DSM 28571</strain>
    </source>
</reference>